<accession>A0A557SFW9</accession>
<dbReference type="InterPro" id="IPR025245">
    <property type="entry name" value="DUF4197"/>
</dbReference>
<keyword evidence="1" id="KW-0732">Signal</keyword>
<organism evidence="2 3">
    <name type="scientific">Sedimenticola selenatireducens</name>
    <dbReference type="NCBI Taxonomy" id="191960"/>
    <lineage>
        <taxon>Bacteria</taxon>
        <taxon>Pseudomonadati</taxon>
        <taxon>Pseudomonadota</taxon>
        <taxon>Gammaproteobacteria</taxon>
        <taxon>Chromatiales</taxon>
        <taxon>Sedimenticolaceae</taxon>
        <taxon>Sedimenticola</taxon>
    </lineage>
</organism>
<gene>
    <name evidence="2" type="ORF">FHP88_07085</name>
</gene>
<comment type="caution">
    <text evidence="2">The sequence shown here is derived from an EMBL/GenBank/DDBJ whole genome shotgun (WGS) entry which is preliminary data.</text>
</comment>
<dbReference type="RefSeq" id="WP_144358336.1">
    <property type="nucleotide sequence ID" value="NZ_VMNH01000006.1"/>
</dbReference>
<dbReference type="AlphaFoldDB" id="A0A557SFW9"/>
<feature type="chain" id="PRO_5022133987" evidence="1">
    <location>
        <begin position="25"/>
        <end position="252"/>
    </location>
</feature>
<evidence type="ECO:0000313" key="2">
    <source>
        <dbReference type="EMBL" id="TVO76320.1"/>
    </source>
</evidence>
<evidence type="ECO:0000256" key="1">
    <source>
        <dbReference type="SAM" id="SignalP"/>
    </source>
</evidence>
<dbReference type="Pfam" id="PF13852">
    <property type="entry name" value="DUF4197"/>
    <property type="match status" value="1"/>
</dbReference>
<keyword evidence="3" id="KW-1185">Reference proteome</keyword>
<evidence type="ECO:0000313" key="3">
    <source>
        <dbReference type="Proteomes" id="UP000316649"/>
    </source>
</evidence>
<proteinExistence type="predicted"/>
<name>A0A557SFW9_9GAMM</name>
<sequence length="252" mass="27363">MFQKYTLRLLTISALVALSGLVQADWKDWLKSAKEAVEKSDTPAVSQVLTNDQVIKGLKEALSVGTEKAIEILGRDGGYLNDAQVKIPLPDGLKSVSKGLRAIGQDELVDEFVTTINRAAEQAVPETLSIFGDTIREMSLEDAKGILNGTDTAATDYFKSKGSNRISAAILPIVQRATKQVGVTSSYKEMVGKVGFLGSYVDMDSLDLDKYVTAKAMDGLFLKLAEQEQLIRKDPVARTTEILKTVFGSVSR</sequence>
<reference evidence="2 3" key="1">
    <citation type="submission" date="2019-07" db="EMBL/GenBank/DDBJ databases">
        <title>The pathways for chlorine oxyanion respiration interact through the shared metabolite chlorate.</title>
        <authorList>
            <person name="Barnum T.P."/>
            <person name="Cheng Y."/>
            <person name="Hill K.A."/>
            <person name="Lucas L.N."/>
            <person name="Carlson H.K."/>
            <person name="Coates J.D."/>
        </authorList>
    </citation>
    <scope>NUCLEOTIDE SEQUENCE [LARGE SCALE GENOMIC DNA]</scope>
    <source>
        <strain evidence="2 3">BK-1</strain>
    </source>
</reference>
<dbReference type="Proteomes" id="UP000316649">
    <property type="component" value="Unassembled WGS sequence"/>
</dbReference>
<dbReference type="OrthoDB" id="5292580at2"/>
<dbReference type="EMBL" id="VMNH01000006">
    <property type="protein sequence ID" value="TVO76320.1"/>
    <property type="molecule type" value="Genomic_DNA"/>
</dbReference>
<protein>
    <submittedName>
        <fullName evidence="2">DUF4197 domain-containing protein</fullName>
    </submittedName>
</protein>
<feature type="signal peptide" evidence="1">
    <location>
        <begin position="1"/>
        <end position="24"/>
    </location>
</feature>